<dbReference type="Gene3D" id="3.10.10.10">
    <property type="entry name" value="HIV Type 1 Reverse Transcriptase, subunit A, domain 1"/>
    <property type="match status" value="1"/>
</dbReference>
<dbReference type="InterPro" id="IPR012337">
    <property type="entry name" value="RNaseH-like_sf"/>
</dbReference>
<feature type="region of interest" description="Disordered" evidence="1">
    <location>
        <begin position="80"/>
        <end position="146"/>
    </location>
</feature>
<dbReference type="GO" id="GO:0003676">
    <property type="term" value="F:nucleic acid binding"/>
    <property type="evidence" value="ECO:0007669"/>
    <property type="project" value="InterPro"/>
</dbReference>
<reference evidence="3" key="1">
    <citation type="submission" date="2018-02" db="EMBL/GenBank/DDBJ databases">
        <authorList>
            <person name="Cohen D.B."/>
            <person name="Kent A.D."/>
        </authorList>
    </citation>
    <scope>NUCLEOTIDE SEQUENCE</scope>
</reference>
<dbReference type="Gene3D" id="3.30.420.10">
    <property type="entry name" value="Ribonuclease H-like superfamily/Ribonuclease H"/>
    <property type="match status" value="2"/>
</dbReference>
<feature type="compositionally biased region" description="Basic residues" evidence="1">
    <location>
        <begin position="113"/>
        <end position="135"/>
    </location>
</feature>
<feature type="region of interest" description="Disordered" evidence="1">
    <location>
        <begin position="1"/>
        <end position="66"/>
    </location>
</feature>
<dbReference type="InterPro" id="IPR041588">
    <property type="entry name" value="Integrase_H2C2"/>
</dbReference>
<sequence>MEEVAISENNHGSARLQTFNRRKIRSEVRVPEGQRGREEQRSYGRIEGRQHSPSKEPSFLGEARKKRRIEELEEELRLLKEEDKEKDDQHQRRRSRSHSGSCGSPNHVPSHKERGRKSKHRHQRSMSPKKHRLGHSRTPPPQHKHNPIWRKLQQISFSPFSAEMERAKFPARFVPPNLAVYDGKGDPVGHLSRYRQSMALHTSNDALMCRIFPSSLGEPKEIDALLALKMKAEETLKSYSARYWEVYNDIDACDKDIVVKTFRFGLNQDIKLRRSLTKRPPISMADLMTRLEEHIRVEDDSKSSARTVEAAPPSDKKAAQPEQNQAKRSRRSTEQPRAGKCMAVHTMFKQPIYRLLPFIKDKPYFEWPAKMPGDPATREGKPYCSYHRERGHLTEQCRAYKYHLEQLVKNSTSGRIIDVIHYGTTSRDQRGEMRRAAHLREVFQIGDSAQMAPVPLKRESTEQIVFTNEDLEGVQLPHSDALVVTLRIDEFDVKRILIDPDSSVEIMYESLFKGLGLEKKDLNLVEGPLSGFSGETVSREGCEERLPQEKCAEKLVLVSVAEDEAQRQFLIGDSLSEKHRTRLLTLLKEYQDIFAWTPYEAPGVDSEFVYHALNVSPDYKPIVQRARTAPQHAEAVREEVEQLLKIGVVKEVLYPQWLSNTVVVKKKNGKWRVCVDFTDLNKACPKDPFPLPKIDQLVDSTAGHERMSFLDAFQGYHQIALRKEDQEKTAFITPRGIFYYKLLGKTVEVYIDDMVVKSIKSTDHVEDLRKVFEILRRHNLKLNATKCAFGVGLGKFLGFLVTQRGIEANLDQIAAIQRLQPPKNVREVQRLTGMAAALNRFISKSAERCRPFFDLIKKGKSFTWSEESDQAFERLKRYLLTPPLLSSPKEGEPLYIYLAASDKAISAAIIRDDSGEQRPVYYTSKTMNGAETRYLPLEKLALALFITAKKLPHYFQAYTMIVLISLPLKALFRSSDFSGRISKWGAHLGAYDVCYKPRTSIKGQVLADFIAEFAPEKSDLPTIGEHPKDDERILEKNGWTLYVDGVANSRGSDLGVVLISPGGELLEQAVRLGFGASNNEAEYKALLHGLRAAKRLGADLLTIYYLLKGFREFNIEIVGREHNGHADSLAGLASSVAPDFRRTITVEVQDSPSIMKSSQAIICQIEMGPSWMDPILDYLTKDILPTDQKEAAKIRKNATWYWVSRKGKLYKKSYTGPYLLCVHPDLVPNLLYKIHEGVCGGHTGGRSLAHRAIGQGYWWPYMQKDAAQYVKRCEKCQLFAPAIHKPTSQLNPISSPWPFAQWGLDLVGPLPRATGNRQWLIVATDYFTKWVEAEPLARITDFESGKFIWKNIITRFGIPKCLISDNGTQFDSGPFKKYCLEFGIRNHFSSPAYPQGNGQAESSNKTILNGIKKRLEEAKGRWVEELPTILWTFRTTPRSSTGETLFSLTYGVEVVIPLEVGLPTLRAEEYDQENNELMLAKDMDQAQERRDLAMIRLASYQGDLKKRYGKNVSKRSLAPGDLVLRKVLGSRKDPTQGKLGANWEGPYQIISEAGLGAFNLKGMDGKPLKRPWNISNLKKFYQLFVICGAEVRDDQNDIKTLATPRCSAYESSSGMVERHQILAMLGVSPVNPQVVWRNGIKTLATPRCSAYESLSGMVERHQILAMLGVSPVNPQVVWRSGIKTLATPRCSAYESSSGMVERHQILTMLGVSPVNPQVVWRNGIKTLATPKCSACESSSGMVERHQILTMLGVSPMNPQVVWRDGIKTLAMSRSSAGESSSSADERRYNLAVPSV</sequence>
<feature type="compositionally biased region" description="Low complexity" evidence="1">
    <location>
        <begin position="1773"/>
        <end position="1782"/>
    </location>
</feature>
<organism evidence="3">
    <name type="scientific">Fagus sylvatica</name>
    <name type="common">Beechnut</name>
    <dbReference type="NCBI Taxonomy" id="28930"/>
    <lineage>
        <taxon>Eukaryota</taxon>
        <taxon>Viridiplantae</taxon>
        <taxon>Streptophyta</taxon>
        <taxon>Embryophyta</taxon>
        <taxon>Tracheophyta</taxon>
        <taxon>Spermatophyta</taxon>
        <taxon>Magnoliopsida</taxon>
        <taxon>eudicotyledons</taxon>
        <taxon>Gunneridae</taxon>
        <taxon>Pentapetalae</taxon>
        <taxon>rosids</taxon>
        <taxon>fabids</taxon>
        <taxon>Fagales</taxon>
        <taxon>Fagaceae</taxon>
        <taxon>Fagus</taxon>
    </lineage>
</organism>
<dbReference type="Pfam" id="PF17919">
    <property type="entry name" value="RT_RNaseH_2"/>
    <property type="match status" value="1"/>
</dbReference>
<accession>A0A2N9FPP6</accession>
<name>A0A2N9FPP6_FAGSY</name>
<dbReference type="InterPro" id="IPR036397">
    <property type="entry name" value="RNaseH_sf"/>
</dbReference>
<evidence type="ECO:0000259" key="2">
    <source>
        <dbReference type="PROSITE" id="PS50994"/>
    </source>
</evidence>
<dbReference type="Pfam" id="PF17921">
    <property type="entry name" value="Integrase_H2C2"/>
    <property type="match status" value="1"/>
</dbReference>
<dbReference type="CDD" id="cd09279">
    <property type="entry name" value="RNase_HI_like"/>
    <property type="match status" value="1"/>
</dbReference>
<feature type="region of interest" description="Disordered" evidence="1">
    <location>
        <begin position="295"/>
        <end position="339"/>
    </location>
</feature>
<proteinExistence type="predicted"/>
<dbReference type="Pfam" id="PF00665">
    <property type="entry name" value="rve"/>
    <property type="match status" value="1"/>
</dbReference>
<dbReference type="SUPFAM" id="SSF56672">
    <property type="entry name" value="DNA/RNA polymerases"/>
    <property type="match status" value="1"/>
</dbReference>
<dbReference type="InterPro" id="IPR000477">
    <property type="entry name" value="RT_dom"/>
</dbReference>
<feature type="compositionally biased region" description="Polar residues" evidence="1">
    <location>
        <begin position="7"/>
        <end position="19"/>
    </location>
</feature>
<gene>
    <name evidence="3" type="ORF">FSB_LOCUS17070</name>
</gene>
<dbReference type="SUPFAM" id="SSF53098">
    <property type="entry name" value="Ribonuclease H-like"/>
    <property type="match status" value="2"/>
</dbReference>
<dbReference type="GO" id="GO:0015074">
    <property type="term" value="P:DNA integration"/>
    <property type="evidence" value="ECO:0007669"/>
    <property type="project" value="InterPro"/>
</dbReference>
<evidence type="ECO:0000256" key="1">
    <source>
        <dbReference type="SAM" id="MobiDB-lite"/>
    </source>
</evidence>
<dbReference type="Gene3D" id="3.30.70.270">
    <property type="match status" value="2"/>
</dbReference>
<feature type="domain" description="Integrase catalytic" evidence="2">
    <location>
        <begin position="1294"/>
        <end position="1465"/>
    </location>
</feature>
<feature type="region of interest" description="Disordered" evidence="1">
    <location>
        <begin position="1773"/>
        <end position="1795"/>
    </location>
</feature>
<dbReference type="Pfam" id="PF00078">
    <property type="entry name" value="RVT_1"/>
    <property type="match status" value="2"/>
</dbReference>
<dbReference type="InterPro" id="IPR043128">
    <property type="entry name" value="Rev_trsase/Diguanyl_cyclase"/>
</dbReference>
<dbReference type="EMBL" id="OIVN01001048">
    <property type="protein sequence ID" value="SPC89188.1"/>
    <property type="molecule type" value="Genomic_DNA"/>
</dbReference>
<dbReference type="Gene3D" id="1.10.340.70">
    <property type="match status" value="1"/>
</dbReference>
<dbReference type="InterPro" id="IPR001584">
    <property type="entry name" value="Integrase_cat-core"/>
</dbReference>
<protein>
    <recommendedName>
        <fullName evidence="2">Integrase catalytic domain-containing protein</fullName>
    </recommendedName>
</protein>
<dbReference type="PANTHER" id="PTHR48475:SF2">
    <property type="entry name" value="RIBONUCLEASE H"/>
    <property type="match status" value="1"/>
</dbReference>
<dbReference type="PANTHER" id="PTHR48475">
    <property type="entry name" value="RIBONUCLEASE H"/>
    <property type="match status" value="1"/>
</dbReference>
<feature type="compositionally biased region" description="Basic and acidic residues" evidence="1">
    <location>
        <begin position="25"/>
        <end position="54"/>
    </location>
</feature>
<dbReference type="InterPro" id="IPR041577">
    <property type="entry name" value="RT_RNaseH_2"/>
</dbReference>
<evidence type="ECO:0000313" key="3">
    <source>
        <dbReference type="EMBL" id="SPC89188.1"/>
    </source>
</evidence>
<feature type="compositionally biased region" description="Basic and acidic residues" evidence="1">
    <location>
        <begin position="80"/>
        <end position="90"/>
    </location>
</feature>
<dbReference type="CDD" id="cd01647">
    <property type="entry name" value="RT_LTR"/>
    <property type="match status" value="1"/>
</dbReference>
<dbReference type="PROSITE" id="PS50994">
    <property type="entry name" value="INTEGRASE"/>
    <property type="match status" value="1"/>
</dbReference>
<dbReference type="InterPro" id="IPR043502">
    <property type="entry name" value="DNA/RNA_pol_sf"/>
</dbReference>